<dbReference type="PANTHER" id="PTHR43630:SF1">
    <property type="entry name" value="POLY-BETA-1,6-N-ACETYL-D-GLUCOSAMINE SYNTHASE"/>
    <property type="match status" value="1"/>
</dbReference>
<evidence type="ECO:0000256" key="11">
    <source>
        <dbReference type="RuleBase" id="RU364028"/>
    </source>
</evidence>
<comment type="caution">
    <text evidence="13">The sequence shown here is derived from an EMBL/GenBank/DDBJ whole genome shotgun (WGS) entry which is preliminary data.</text>
</comment>
<proteinExistence type="inferred from homology"/>
<feature type="transmembrane region" description="Helical" evidence="11">
    <location>
        <begin position="312"/>
        <end position="332"/>
    </location>
</feature>
<evidence type="ECO:0000313" key="14">
    <source>
        <dbReference type="Proteomes" id="UP000802098"/>
    </source>
</evidence>
<evidence type="ECO:0000256" key="7">
    <source>
        <dbReference type="ARBA" id="ARBA00022692"/>
    </source>
</evidence>
<evidence type="ECO:0000256" key="4">
    <source>
        <dbReference type="ARBA" id="ARBA00022475"/>
    </source>
</evidence>
<evidence type="ECO:0000259" key="12">
    <source>
        <dbReference type="Pfam" id="PF00535"/>
    </source>
</evidence>
<feature type="transmembrane region" description="Helical" evidence="11">
    <location>
        <begin position="12"/>
        <end position="39"/>
    </location>
</feature>
<keyword evidence="14" id="KW-1185">Reference proteome</keyword>
<protein>
    <recommendedName>
        <fullName evidence="3 10">Poly-beta-1,6-N-acetyl-D-glucosamine synthase</fullName>
        <shortName evidence="11">Poly-beta-1,6-GlcNAc synthase</shortName>
        <ecNumber evidence="11">2.4.1.-</ecNumber>
    </recommendedName>
</protein>
<keyword evidence="8 11" id="KW-1133">Transmembrane helix</keyword>
<dbReference type="Proteomes" id="UP000802098">
    <property type="component" value="Unassembled WGS sequence"/>
</dbReference>
<dbReference type="Gene3D" id="3.90.550.10">
    <property type="entry name" value="Spore Coat Polysaccharide Biosynthesis Protein SpsA, Chain A"/>
    <property type="match status" value="1"/>
</dbReference>
<evidence type="ECO:0000256" key="1">
    <source>
        <dbReference type="ARBA" id="ARBA00004651"/>
    </source>
</evidence>
<dbReference type="InterPro" id="IPR023853">
    <property type="entry name" value="PGA_PgaC/IcaA"/>
</dbReference>
<name>A0ABX0HNX2_9BURK</name>
<keyword evidence="6 11" id="KW-0808">Transferase</keyword>
<dbReference type="InterPro" id="IPR029044">
    <property type="entry name" value="Nucleotide-diphossugar_trans"/>
</dbReference>
<feature type="domain" description="Glycosyltransferase 2-like" evidence="12">
    <location>
        <begin position="62"/>
        <end position="224"/>
    </location>
</feature>
<accession>A0ABX0HNX2</accession>
<dbReference type="EMBL" id="JAAOCD010000001">
    <property type="protein sequence ID" value="NHK96772.1"/>
    <property type="molecule type" value="Genomic_DNA"/>
</dbReference>
<dbReference type="SUPFAM" id="SSF53448">
    <property type="entry name" value="Nucleotide-diphospho-sugar transferases"/>
    <property type="match status" value="1"/>
</dbReference>
<evidence type="ECO:0000256" key="6">
    <source>
        <dbReference type="ARBA" id="ARBA00022679"/>
    </source>
</evidence>
<keyword evidence="5 11" id="KW-0328">Glycosyltransferase</keyword>
<dbReference type="CDD" id="cd06423">
    <property type="entry name" value="CESA_like"/>
    <property type="match status" value="1"/>
</dbReference>
<organism evidence="13 14">
    <name type="scientific">Rubrivivax benzoatilyticus</name>
    <dbReference type="NCBI Taxonomy" id="316997"/>
    <lineage>
        <taxon>Bacteria</taxon>
        <taxon>Pseudomonadati</taxon>
        <taxon>Pseudomonadota</taxon>
        <taxon>Betaproteobacteria</taxon>
        <taxon>Burkholderiales</taxon>
        <taxon>Sphaerotilaceae</taxon>
        <taxon>Rubrivivax</taxon>
    </lineage>
</organism>
<reference evidence="13 14" key="1">
    <citation type="submission" date="2020-03" db="EMBL/GenBank/DDBJ databases">
        <title>Rubrivivax benzoatilyticus JA2 (sequenced after 10 years sub-culturing).</title>
        <authorList>
            <person name="Gupta D."/>
            <person name="Chintalapati S."/>
            <person name="Chintalapati V.R."/>
        </authorList>
    </citation>
    <scope>NUCLEOTIDE SEQUENCE [LARGE SCALE GENOMIC DNA]</scope>
    <source>
        <strain evidence="13 14">JA2-Mal</strain>
    </source>
</reference>
<dbReference type="InterPro" id="IPR001173">
    <property type="entry name" value="Glyco_trans_2-like"/>
</dbReference>
<evidence type="ECO:0000256" key="8">
    <source>
        <dbReference type="ARBA" id="ARBA00022989"/>
    </source>
</evidence>
<comment type="subcellular location">
    <subcellularLocation>
        <location evidence="1 11">Cell membrane</location>
        <topology evidence="1 11">Multi-pass membrane protein</topology>
    </subcellularLocation>
</comment>
<dbReference type="Pfam" id="PF00535">
    <property type="entry name" value="Glycos_transf_2"/>
    <property type="match status" value="1"/>
</dbReference>
<dbReference type="RefSeq" id="WP_009855513.1">
    <property type="nucleotide sequence ID" value="NZ_JAAOCD010000001.1"/>
</dbReference>
<feature type="transmembrane region" description="Helical" evidence="11">
    <location>
        <begin position="344"/>
        <end position="363"/>
    </location>
</feature>
<dbReference type="PANTHER" id="PTHR43630">
    <property type="entry name" value="POLY-BETA-1,6-N-ACETYL-D-GLUCOSAMINE SYNTHASE"/>
    <property type="match status" value="1"/>
</dbReference>
<keyword evidence="4 11" id="KW-1003">Cell membrane</keyword>
<dbReference type="EC" id="2.4.1.-" evidence="11"/>
<evidence type="ECO:0000256" key="9">
    <source>
        <dbReference type="ARBA" id="ARBA00023136"/>
    </source>
</evidence>
<evidence type="ECO:0000313" key="13">
    <source>
        <dbReference type="EMBL" id="NHK96772.1"/>
    </source>
</evidence>
<keyword evidence="9 11" id="KW-0472">Membrane</keyword>
<sequence>MEAWLLAVQTTAWYGWVLAFFAIYPIVTSLMWIVTALIFRVRWEETVGPDPKRSDADLPFVSVLVPAHNEEAVIRRSVESMLRMDYPHYEVIVVDDGSTDGTLAALEPLTADPRLRLVHKANNEGKAMALNDAIALARGEILMGLDADAEPDARMLRYIVPHFDSPRVAAVTGNPRVRNTGSFLARLQAVEFSSIVSLLRRAQRVWGRIVTVSGVVAALRRSAVLDVGGYSPDMPTEDIELTWRLQKRHYDVRYEPRALCWMTVPLSYRGLWRQRLRWARGLIQVLRKHADVLVTWRSRRLWPVFVESSLSILWSVCFVLLATLWTLSWAVGLPPVGASPIPNLWGMAIATLCMLQLTVGVWIDRRYDPGITRFLPYAVWYPLIYWAFLAVTTVVALPTLFRRPATQAVRWSTARVGRGS</sequence>
<comment type="similarity">
    <text evidence="2 11">Belongs to the glycosyltransferase 2 family.</text>
</comment>
<evidence type="ECO:0000256" key="3">
    <source>
        <dbReference type="ARBA" id="ARBA00017381"/>
    </source>
</evidence>
<dbReference type="NCBIfam" id="TIGR03937">
    <property type="entry name" value="PgaC_IcaA"/>
    <property type="match status" value="1"/>
</dbReference>
<evidence type="ECO:0000256" key="5">
    <source>
        <dbReference type="ARBA" id="ARBA00022676"/>
    </source>
</evidence>
<keyword evidence="7 11" id="KW-0812">Transmembrane</keyword>
<evidence type="ECO:0000256" key="2">
    <source>
        <dbReference type="ARBA" id="ARBA00006739"/>
    </source>
</evidence>
<evidence type="ECO:0000256" key="10">
    <source>
        <dbReference type="NCBIfam" id="TIGR03937"/>
    </source>
</evidence>
<gene>
    <name evidence="13" type="primary">pgaC</name>
    <name evidence="13" type="ORF">G7087_00115</name>
</gene>
<feature type="transmembrane region" description="Helical" evidence="11">
    <location>
        <begin position="383"/>
        <end position="401"/>
    </location>
</feature>